<dbReference type="InterPro" id="IPR011059">
    <property type="entry name" value="Metal-dep_hydrolase_composite"/>
</dbReference>
<evidence type="ECO:0000313" key="3">
    <source>
        <dbReference type="Proteomes" id="UP001649381"/>
    </source>
</evidence>
<protein>
    <submittedName>
        <fullName evidence="2">Amidohydrolase</fullName>
    </submittedName>
</protein>
<dbReference type="PANTHER" id="PTHR22642:SF2">
    <property type="entry name" value="PROTEIN LONG AFTER FAR-RED 3"/>
    <property type="match status" value="1"/>
</dbReference>
<dbReference type="InterPro" id="IPR033932">
    <property type="entry name" value="YtcJ-like"/>
</dbReference>
<accession>A0ABS9GVF0</accession>
<dbReference type="Gene3D" id="3.10.310.70">
    <property type="match status" value="1"/>
</dbReference>
<dbReference type="PANTHER" id="PTHR22642">
    <property type="entry name" value="IMIDAZOLONEPROPIONASE"/>
    <property type="match status" value="1"/>
</dbReference>
<dbReference type="InterPro" id="IPR013108">
    <property type="entry name" value="Amidohydro_3"/>
</dbReference>
<dbReference type="SUPFAM" id="SSF51556">
    <property type="entry name" value="Metallo-dependent hydrolases"/>
    <property type="match status" value="1"/>
</dbReference>
<dbReference type="Pfam" id="PF07969">
    <property type="entry name" value="Amidohydro_3"/>
    <property type="match status" value="1"/>
</dbReference>
<dbReference type="RefSeq" id="WP_236331855.1">
    <property type="nucleotide sequence ID" value="NZ_JAKIJS010000001.1"/>
</dbReference>
<comment type="caution">
    <text evidence="2">The sequence shown here is derived from an EMBL/GenBank/DDBJ whole genome shotgun (WGS) entry which is preliminary data.</text>
</comment>
<reference evidence="2 3" key="1">
    <citation type="submission" date="2022-01" db="EMBL/GenBank/DDBJ databases">
        <title>Alkalihalobacillus sp. EGI L200015, a novel bacterium isolated from a salt lake sediment.</title>
        <authorList>
            <person name="Gao L."/>
            <person name="Fang B.-Z."/>
            <person name="Li W.-J."/>
        </authorList>
    </citation>
    <scope>NUCLEOTIDE SEQUENCE [LARGE SCALE GENOMIC DNA]</scope>
    <source>
        <strain evidence="2 3">KCTC 12718</strain>
    </source>
</reference>
<feature type="domain" description="Amidohydrolase 3" evidence="1">
    <location>
        <begin position="45"/>
        <end position="531"/>
    </location>
</feature>
<evidence type="ECO:0000313" key="2">
    <source>
        <dbReference type="EMBL" id="MCF6136797.1"/>
    </source>
</evidence>
<dbReference type="SUPFAM" id="SSF51338">
    <property type="entry name" value="Composite domain of metallo-dependent hydrolases"/>
    <property type="match status" value="1"/>
</dbReference>
<gene>
    <name evidence="2" type="ORF">L2716_03580</name>
</gene>
<dbReference type="CDD" id="cd01300">
    <property type="entry name" value="YtcJ_like"/>
    <property type="match status" value="1"/>
</dbReference>
<dbReference type="Gene3D" id="3.20.20.140">
    <property type="entry name" value="Metal-dependent hydrolases"/>
    <property type="match status" value="1"/>
</dbReference>
<name>A0ABS9GVF0_9BACL</name>
<proteinExistence type="predicted"/>
<dbReference type="Proteomes" id="UP001649381">
    <property type="component" value="Unassembled WGS sequence"/>
</dbReference>
<dbReference type="InterPro" id="IPR032466">
    <property type="entry name" value="Metal_Hydrolase"/>
</dbReference>
<sequence length="534" mass="62055">MIIDNIRLYRPNKNDDPDQVHHIHIEEGKISEIKKGRSPEQGVDVYDGDKRTIMPSITDSHLHLLRYGLMKTELDLRGVTSWAELKREVNEYYPYMEEHDWIIGRGLEDDQYSDLDHPLTAKDLEEIHLHKPMFFMHRDGHECVVNQTVLNKLKNEDTFLKKVPEDFIEKNDDGEWNGRFKDTAVHYIKRHFRSRPKDEAKEAIQAAVPFLLENGVTSVHTDDLNFIKDYKILMESYQELEWEGKLPVDVFLHYYIFQKEDLNEFLNAFDIRSGEGSEKVKVGAIKIFLDGTQRLHTAAMRIPYHDKPETAGDVIYSQEELNEIVRVASQNNMQVAMHALGDRATEQAIIALEQPEVNVNKLRHRIIHAQTLGPDLLDRMRDLKPYIEVQPSFLMDEYDEKAKWVGENLAPYCDAFGSLESNQIPYTLSSDAPIGDLNPFVSVFGAVNRTDLNHNPEGGWVPSEKLTIDQAFYAFTYTPRLLEFQEKHKGRLEKGYQADFLLIDQHPKKMHERELHNIKVNEVWVKGKQVYSSD</sequence>
<keyword evidence="3" id="KW-1185">Reference proteome</keyword>
<organism evidence="2 3">
    <name type="scientific">Pseudalkalibacillus berkeleyi</name>
    <dbReference type="NCBI Taxonomy" id="1069813"/>
    <lineage>
        <taxon>Bacteria</taxon>
        <taxon>Bacillati</taxon>
        <taxon>Bacillota</taxon>
        <taxon>Bacilli</taxon>
        <taxon>Bacillales</taxon>
        <taxon>Fictibacillaceae</taxon>
        <taxon>Pseudalkalibacillus</taxon>
    </lineage>
</organism>
<dbReference type="EMBL" id="JAKIJS010000001">
    <property type="protein sequence ID" value="MCF6136797.1"/>
    <property type="molecule type" value="Genomic_DNA"/>
</dbReference>
<dbReference type="Gene3D" id="2.30.40.10">
    <property type="entry name" value="Urease, subunit C, domain 1"/>
    <property type="match status" value="1"/>
</dbReference>
<evidence type="ECO:0000259" key="1">
    <source>
        <dbReference type="Pfam" id="PF07969"/>
    </source>
</evidence>